<evidence type="ECO:0000313" key="2">
    <source>
        <dbReference type="Proteomes" id="UP000274601"/>
    </source>
</evidence>
<keyword evidence="2" id="KW-1185">Reference proteome</keyword>
<accession>A0A495QZJ0</accession>
<gene>
    <name evidence="1" type="ORF">BZB76_1054</name>
</gene>
<name>A0A495QZJ0_9ACTN</name>
<dbReference type="EMBL" id="RBWU01000001">
    <property type="protein sequence ID" value="RKS79580.1"/>
    <property type="molecule type" value="Genomic_DNA"/>
</dbReference>
<dbReference type="AlphaFoldDB" id="A0A495QZJ0"/>
<reference evidence="1 2" key="1">
    <citation type="submission" date="2018-10" db="EMBL/GenBank/DDBJ databases">
        <title>Genomic Encyclopedia of Archaeal and Bacterial Type Strains, Phase II (KMG-II): from individual species to whole genera.</title>
        <authorList>
            <person name="Goeker M."/>
        </authorList>
    </citation>
    <scope>NUCLEOTIDE SEQUENCE [LARGE SCALE GENOMIC DNA]</scope>
    <source>
        <strain evidence="1 2">DSM 43383</strain>
    </source>
</reference>
<proteinExistence type="predicted"/>
<organism evidence="1 2">
    <name type="scientific">Actinomadura pelletieri DSM 43383</name>
    <dbReference type="NCBI Taxonomy" id="1120940"/>
    <lineage>
        <taxon>Bacteria</taxon>
        <taxon>Bacillati</taxon>
        <taxon>Actinomycetota</taxon>
        <taxon>Actinomycetes</taxon>
        <taxon>Streptosporangiales</taxon>
        <taxon>Thermomonosporaceae</taxon>
        <taxon>Actinomadura</taxon>
    </lineage>
</organism>
<protein>
    <submittedName>
        <fullName evidence="1">Uncharacterized protein</fullName>
    </submittedName>
</protein>
<evidence type="ECO:0000313" key="1">
    <source>
        <dbReference type="EMBL" id="RKS79580.1"/>
    </source>
</evidence>
<sequence>MRRDASPGHRRSVNTDTTPEIELLAGLRAELSEYEVRSEVREDVAGLAVSTDVRGVFVWVFVSYSGRYFSWDRDGRQHPVNDIPGAARRIAEQVRPDGSQVVTP</sequence>
<comment type="caution">
    <text evidence="1">The sequence shown here is derived from an EMBL/GenBank/DDBJ whole genome shotgun (WGS) entry which is preliminary data.</text>
</comment>
<dbReference type="Proteomes" id="UP000274601">
    <property type="component" value="Unassembled WGS sequence"/>
</dbReference>